<evidence type="ECO:0000313" key="1">
    <source>
        <dbReference type="EMBL" id="KAK7854802.1"/>
    </source>
</evidence>
<dbReference type="Proteomes" id="UP000237347">
    <property type="component" value="Unassembled WGS sequence"/>
</dbReference>
<dbReference type="InterPro" id="IPR026750">
    <property type="entry name" value="NTAN1"/>
</dbReference>
<evidence type="ECO:0000313" key="2">
    <source>
        <dbReference type="Proteomes" id="UP000237347"/>
    </source>
</evidence>
<organism evidence="1 2">
    <name type="scientific">Quercus suber</name>
    <name type="common">Cork oak</name>
    <dbReference type="NCBI Taxonomy" id="58331"/>
    <lineage>
        <taxon>Eukaryota</taxon>
        <taxon>Viridiplantae</taxon>
        <taxon>Streptophyta</taxon>
        <taxon>Embryophyta</taxon>
        <taxon>Tracheophyta</taxon>
        <taxon>Spermatophyta</taxon>
        <taxon>Magnoliopsida</taxon>
        <taxon>eudicotyledons</taxon>
        <taxon>Gunneridae</taxon>
        <taxon>Pentapetalae</taxon>
        <taxon>rosids</taxon>
        <taxon>fabids</taxon>
        <taxon>Fagales</taxon>
        <taxon>Fagaceae</taxon>
        <taxon>Quercus</taxon>
    </lineage>
</organism>
<protein>
    <submittedName>
        <fullName evidence="1">Uncharacterized protein</fullName>
    </submittedName>
</protein>
<dbReference type="GO" id="GO:0006511">
    <property type="term" value="P:ubiquitin-dependent protein catabolic process"/>
    <property type="evidence" value="ECO:0007669"/>
    <property type="project" value="TreeGrafter"/>
</dbReference>
<sequence length="69" mass="7822">MNAGADLTASTGLVTPACFDRTSRCPDEIVRRIRVTASYEDPSWSGMLLETYDTQTDQFRIASYCWYNC</sequence>
<dbReference type="EMBL" id="PKMF04000051">
    <property type="protein sequence ID" value="KAK7854802.1"/>
    <property type="molecule type" value="Genomic_DNA"/>
</dbReference>
<gene>
    <name evidence="1" type="ORF">CFP56_030626</name>
</gene>
<reference evidence="1 2" key="1">
    <citation type="journal article" date="2018" name="Sci. Data">
        <title>The draft genome sequence of cork oak.</title>
        <authorList>
            <person name="Ramos A.M."/>
            <person name="Usie A."/>
            <person name="Barbosa P."/>
            <person name="Barros P.M."/>
            <person name="Capote T."/>
            <person name="Chaves I."/>
            <person name="Simoes F."/>
            <person name="Abreu I."/>
            <person name="Carrasquinho I."/>
            <person name="Faro C."/>
            <person name="Guimaraes J.B."/>
            <person name="Mendonca D."/>
            <person name="Nobrega F."/>
            <person name="Rodrigues L."/>
            <person name="Saibo N.J.M."/>
            <person name="Varela M.C."/>
            <person name="Egas C."/>
            <person name="Matos J."/>
            <person name="Miguel C.M."/>
            <person name="Oliveira M.M."/>
            <person name="Ricardo C.P."/>
            <person name="Goncalves S."/>
        </authorList>
    </citation>
    <scope>NUCLEOTIDE SEQUENCE [LARGE SCALE GENOMIC DNA]</scope>
    <source>
        <strain evidence="2">cv. HL8</strain>
    </source>
</reference>
<proteinExistence type="predicted"/>
<accession>A0AAW0LVW6</accession>
<dbReference type="AlphaFoldDB" id="A0AAW0LVW6"/>
<dbReference type="PANTHER" id="PTHR12498">
    <property type="entry name" value="N-TERMINAL ASPARAGINE AMIDOHYDROLASE"/>
    <property type="match status" value="1"/>
</dbReference>
<comment type="caution">
    <text evidence="1">The sequence shown here is derived from an EMBL/GenBank/DDBJ whole genome shotgun (WGS) entry which is preliminary data.</text>
</comment>
<keyword evidence="2" id="KW-1185">Reference proteome</keyword>
<name>A0AAW0LVW6_QUESU</name>
<dbReference type="Pfam" id="PF14736">
    <property type="entry name" value="N_Asn_amidohyd"/>
    <property type="match status" value="1"/>
</dbReference>
<dbReference type="PANTHER" id="PTHR12498:SF0">
    <property type="entry name" value="PROTEIN N-TERMINAL ASPARAGINE AMIDOHYDROLASE"/>
    <property type="match status" value="1"/>
</dbReference>
<dbReference type="GO" id="GO:0008418">
    <property type="term" value="F:protein-N-terminal asparagine amidohydrolase activity"/>
    <property type="evidence" value="ECO:0007669"/>
    <property type="project" value="InterPro"/>
</dbReference>
<dbReference type="GO" id="GO:0005634">
    <property type="term" value="C:nucleus"/>
    <property type="evidence" value="ECO:0007669"/>
    <property type="project" value="TreeGrafter"/>
</dbReference>